<evidence type="ECO:0000256" key="1">
    <source>
        <dbReference type="ARBA" id="ARBA00008045"/>
    </source>
</evidence>
<dbReference type="FunFam" id="1.10.287.370:FF:000005">
    <property type="entry name" value="Prefoldin subunit 4"/>
    <property type="match status" value="1"/>
</dbReference>
<dbReference type="EMBL" id="JAVFKY010000001">
    <property type="protein sequence ID" value="KAK5584528.1"/>
    <property type="molecule type" value="Genomic_DNA"/>
</dbReference>
<dbReference type="CDD" id="cd23165">
    <property type="entry name" value="Prefoldin_4"/>
    <property type="match status" value="1"/>
</dbReference>
<dbReference type="PIRSF" id="PIRSF016477">
    <property type="entry name" value="Prefoldin_subunit_4"/>
    <property type="match status" value="1"/>
</dbReference>
<dbReference type="InterPro" id="IPR016661">
    <property type="entry name" value="PFDN4"/>
</dbReference>
<keyword evidence="5" id="KW-0175">Coiled coil</keyword>
<dbReference type="Proteomes" id="UP001344447">
    <property type="component" value="Unassembled WGS sequence"/>
</dbReference>
<dbReference type="GO" id="GO:0006457">
    <property type="term" value="P:protein folding"/>
    <property type="evidence" value="ECO:0007669"/>
    <property type="project" value="UniProtKB-UniRule"/>
</dbReference>
<evidence type="ECO:0000256" key="3">
    <source>
        <dbReference type="ARBA" id="ARBA00024667"/>
    </source>
</evidence>
<evidence type="ECO:0000313" key="6">
    <source>
        <dbReference type="EMBL" id="KAK5584528.1"/>
    </source>
</evidence>
<name>A0AAN7U8G8_9MYCE</name>
<evidence type="ECO:0000256" key="2">
    <source>
        <dbReference type="ARBA" id="ARBA00023186"/>
    </source>
</evidence>
<feature type="coiled-coil region" evidence="5">
    <location>
        <begin position="28"/>
        <end position="112"/>
    </location>
</feature>
<dbReference type="GO" id="GO:0016272">
    <property type="term" value="C:prefoldin complex"/>
    <property type="evidence" value="ECO:0007669"/>
    <property type="project" value="UniProtKB-UniRule"/>
</dbReference>
<protein>
    <recommendedName>
        <fullName evidence="4">Prefoldin subunit 4</fullName>
    </recommendedName>
</protein>
<evidence type="ECO:0000256" key="4">
    <source>
        <dbReference type="PIRNR" id="PIRNR016477"/>
    </source>
</evidence>
<dbReference type="Pfam" id="PF01920">
    <property type="entry name" value="Prefoldin_2"/>
    <property type="match status" value="1"/>
</dbReference>
<dbReference type="InterPro" id="IPR009053">
    <property type="entry name" value="Prefoldin"/>
</dbReference>
<evidence type="ECO:0000313" key="7">
    <source>
        <dbReference type="Proteomes" id="UP001344447"/>
    </source>
</evidence>
<proteinExistence type="inferred from homology"/>
<comment type="caution">
    <text evidence="6">The sequence shown here is derived from an EMBL/GenBank/DDBJ whole genome shotgun (WGS) entry which is preliminary data.</text>
</comment>
<dbReference type="SUPFAM" id="SSF46579">
    <property type="entry name" value="Prefoldin"/>
    <property type="match status" value="1"/>
</dbReference>
<evidence type="ECO:0000256" key="5">
    <source>
        <dbReference type="SAM" id="Coils"/>
    </source>
</evidence>
<keyword evidence="2 4" id="KW-0143">Chaperone</keyword>
<comment type="similarity">
    <text evidence="1 4">Belongs to the prefoldin subunit beta family.</text>
</comment>
<keyword evidence="7" id="KW-1185">Reference proteome</keyword>
<dbReference type="PANTHER" id="PTHR21100">
    <property type="entry name" value="PREFOLDIN SUBUNIT 4"/>
    <property type="match status" value="1"/>
</dbReference>
<comment type="function">
    <text evidence="3 4">Binds specifically to cytosolic chaperonin (c-CPN) and transfers target proteins to it. Binds to nascent polypeptide chain and promotes folding in an environment in which there are many competing pathways for nonnative proteins.</text>
</comment>
<comment type="subunit">
    <text evidence="4">Heterohexamer of two PFD-alpha type and four PFD-beta type subunits.</text>
</comment>
<sequence>MSKTMLDKSEEVLETEVCAADQKMINLFGRLNNRKHELLREKKSKQEDLEKATDSQDDLFIADDDSKFKYSMGEAFLEVNKEDAESMIEKYINQLEEDIKKIDSDVNDINEKHKELKVLLYAKFKGSINLEE</sequence>
<dbReference type="GO" id="GO:0005737">
    <property type="term" value="C:cytoplasm"/>
    <property type="evidence" value="ECO:0007669"/>
    <property type="project" value="TreeGrafter"/>
</dbReference>
<reference evidence="6 7" key="1">
    <citation type="submission" date="2023-11" db="EMBL/GenBank/DDBJ databases">
        <title>Dfirmibasis_genome.</title>
        <authorList>
            <person name="Edelbroek B."/>
            <person name="Kjellin J."/>
            <person name="Jerlstrom-Hultqvist J."/>
            <person name="Soderbom F."/>
        </authorList>
    </citation>
    <scope>NUCLEOTIDE SEQUENCE [LARGE SCALE GENOMIC DNA]</scope>
    <source>
        <strain evidence="6 7">TNS-C-14</strain>
    </source>
</reference>
<dbReference type="GO" id="GO:0051082">
    <property type="term" value="F:unfolded protein binding"/>
    <property type="evidence" value="ECO:0007669"/>
    <property type="project" value="InterPro"/>
</dbReference>
<dbReference type="Gene3D" id="1.10.287.370">
    <property type="match status" value="1"/>
</dbReference>
<organism evidence="6 7">
    <name type="scientific">Dictyostelium firmibasis</name>
    <dbReference type="NCBI Taxonomy" id="79012"/>
    <lineage>
        <taxon>Eukaryota</taxon>
        <taxon>Amoebozoa</taxon>
        <taxon>Evosea</taxon>
        <taxon>Eumycetozoa</taxon>
        <taxon>Dictyostelia</taxon>
        <taxon>Dictyosteliales</taxon>
        <taxon>Dictyosteliaceae</taxon>
        <taxon>Dictyostelium</taxon>
    </lineage>
</organism>
<dbReference type="AlphaFoldDB" id="A0AAN7U8G8"/>
<dbReference type="InterPro" id="IPR002777">
    <property type="entry name" value="PFD_beta-like"/>
</dbReference>
<dbReference type="PANTHER" id="PTHR21100:SF9">
    <property type="entry name" value="PREFOLDIN SUBUNIT 4"/>
    <property type="match status" value="1"/>
</dbReference>
<gene>
    <name evidence="6" type="ORF">RB653_006140</name>
</gene>
<accession>A0AAN7U8G8</accession>